<dbReference type="SUPFAM" id="SSF52540">
    <property type="entry name" value="P-loop containing nucleoside triphosphate hydrolases"/>
    <property type="match status" value="1"/>
</dbReference>
<comment type="caution">
    <text evidence="1">The sequence shown here is derived from an EMBL/GenBank/DDBJ whole genome shotgun (WGS) entry which is preliminary data.</text>
</comment>
<name>A0ABW5W4P1_9PSEU</name>
<dbReference type="InterPro" id="IPR027417">
    <property type="entry name" value="P-loop_NTPase"/>
</dbReference>
<dbReference type="Gene3D" id="3.40.50.300">
    <property type="entry name" value="P-loop containing nucleotide triphosphate hydrolases"/>
    <property type="match status" value="1"/>
</dbReference>
<gene>
    <name evidence="1" type="ORF">ACFS2C_03945</name>
</gene>
<evidence type="ECO:0000313" key="2">
    <source>
        <dbReference type="Proteomes" id="UP001597478"/>
    </source>
</evidence>
<dbReference type="EMBL" id="JBHUOF010000004">
    <property type="protein sequence ID" value="MFD2798541.1"/>
    <property type="molecule type" value="Genomic_DNA"/>
</dbReference>
<proteinExistence type="predicted"/>
<keyword evidence="1" id="KW-0808">Transferase</keyword>
<dbReference type="Proteomes" id="UP001597478">
    <property type="component" value="Unassembled WGS sequence"/>
</dbReference>
<dbReference type="GO" id="GO:0016301">
    <property type="term" value="F:kinase activity"/>
    <property type="evidence" value="ECO:0007669"/>
    <property type="project" value="UniProtKB-KW"/>
</dbReference>
<evidence type="ECO:0000313" key="1">
    <source>
        <dbReference type="EMBL" id="MFD2798541.1"/>
    </source>
</evidence>
<keyword evidence="2" id="KW-1185">Reference proteome</keyword>
<accession>A0ABW5W4P1</accession>
<keyword evidence="1" id="KW-0418">Kinase</keyword>
<dbReference type="RefSeq" id="WP_377389478.1">
    <property type="nucleotide sequence ID" value="NZ_JBHSAN010000017.1"/>
</dbReference>
<reference evidence="2" key="1">
    <citation type="journal article" date="2019" name="Int. J. Syst. Evol. Microbiol.">
        <title>The Global Catalogue of Microorganisms (GCM) 10K type strain sequencing project: providing services to taxonomists for standard genome sequencing and annotation.</title>
        <authorList>
            <consortium name="The Broad Institute Genomics Platform"/>
            <consortium name="The Broad Institute Genome Sequencing Center for Infectious Disease"/>
            <person name="Wu L."/>
            <person name="Ma J."/>
        </authorList>
    </citation>
    <scope>NUCLEOTIDE SEQUENCE [LARGE SCALE GENOMIC DNA]</scope>
    <source>
        <strain evidence="2">IBRC-M 10906</strain>
    </source>
</reference>
<protein>
    <submittedName>
        <fullName evidence="1">Uridine kinase</fullName>
    </submittedName>
</protein>
<organism evidence="1 2">
    <name type="scientific">Prauserella oleivorans</name>
    <dbReference type="NCBI Taxonomy" id="1478153"/>
    <lineage>
        <taxon>Bacteria</taxon>
        <taxon>Bacillati</taxon>
        <taxon>Actinomycetota</taxon>
        <taxon>Actinomycetes</taxon>
        <taxon>Pseudonocardiales</taxon>
        <taxon>Pseudonocardiaceae</taxon>
        <taxon>Prauserella</taxon>
    </lineage>
</organism>
<sequence>MDAEFGRHASLLADRVLAAQPKLGAVRVLAIDGPSGSGKTRLAAAVVAELSGRGVATALVGTDDFATWDDPVAWWPRLRAGVLDRLALGEPGRYRRMDWSTGTPRLGEWVDVAVPEVLVIEGVSAGRASMRPRLSVLCWIADDDPGARLDRAVARDGEWSRPHLRRWQQFEHGWFTVDDTAAHADTPDWPSPGWHRSKPTG</sequence>